<organism evidence="2 3">
    <name type="scientific">Pseudooceanicola pacificus</name>
    <dbReference type="NCBI Taxonomy" id="2676438"/>
    <lineage>
        <taxon>Bacteria</taxon>
        <taxon>Pseudomonadati</taxon>
        <taxon>Pseudomonadota</taxon>
        <taxon>Alphaproteobacteria</taxon>
        <taxon>Rhodobacterales</taxon>
        <taxon>Paracoccaceae</taxon>
        <taxon>Pseudooceanicola</taxon>
    </lineage>
</organism>
<keyword evidence="1 2" id="KW-0808">Transferase</keyword>
<keyword evidence="3" id="KW-1185">Reference proteome</keyword>
<dbReference type="InterPro" id="IPR044855">
    <property type="entry name" value="CoA-Trfase_III_dom3_sf"/>
</dbReference>
<dbReference type="Gene3D" id="3.30.1540.10">
    <property type="entry name" value="formyl-coa transferase, domain 3"/>
    <property type="match status" value="1"/>
</dbReference>
<dbReference type="SUPFAM" id="SSF89796">
    <property type="entry name" value="CoA-transferase family III (CaiB/BaiF)"/>
    <property type="match status" value="1"/>
</dbReference>
<proteinExistence type="predicted"/>
<dbReference type="PANTHER" id="PTHR48207">
    <property type="entry name" value="SUCCINATE--HYDROXYMETHYLGLUTARATE COA-TRANSFERASE"/>
    <property type="match status" value="1"/>
</dbReference>
<sequence>MFKPLAGMRVLDFSRVLAGPLCAQYLGDLGADVIKVETVGDGDESRTWPPFHNGMATAYITANRNKKSMAVNLKHPDAAEIVARLVRDCDIVVESAATGVSQRLGVDYDTLSAINDKLIYCTISGFGRTGPMKDARGYDMILQAYSGMMSVTGDATSGAIRIPFSPIDQATGYHAVIGVLSAVIERGRSGKGRFMEVSLYETAASFLGFMVQAYLETGTLPQRSGSGHAGIAPYQAFDCADKPVLVGVANDKLWRLFCAEFGRPELARDPRFLRNRDRVLNRTEVVAIVQELVGALPSAEVLQKLLANGIPCAPINTFQDLLKDPQATHRAMIQTITGEGFDGMKAVAMPILFGGAERSIGTAPPRLGAHTAEIMARLGYDAATIERMQADCAIGCLDAAAAAVS</sequence>
<comment type="caution">
    <text evidence="2">The sequence shown here is derived from an EMBL/GenBank/DDBJ whole genome shotgun (WGS) entry which is preliminary data.</text>
</comment>
<dbReference type="InterPro" id="IPR003673">
    <property type="entry name" value="CoA-Trfase_fam_III"/>
</dbReference>
<reference evidence="2 3" key="1">
    <citation type="submission" date="2019-11" db="EMBL/GenBank/DDBJ databases">
        <title>Pseudooceanicola pacifica sp. nov., isolated from deep-sea sediment of the Pacific Ocean.</title>
        <authorList>
            <person name="Lyu L."/>
        </authorList>
    </citation>
    <scope>NUCLEOTIDE SEQUENCE [LARGE SCALE GENOMIC DNA]</scope>
    <source>
        <strain evidence="2 3">216_PA32_1</strain>
    </source>
</reference>
<evidence type="ECO:0000313" key="3">
    <source>
        <dbReference type="Proteomes" id="UP000443843"/>
    </source>
</evidence>
<dbReference type="Pfam" id="PF02515">
    <property type="entry name" value="CoA_transf_3"/>
    <property type="match status" value="1"/>
</dbReference>
<evidence type="ECO:0000313" key="2">
    <source>
        <dbReference type="EMBL" id="MWB78150.1"/>
    </source>
</evidence>
<evidence type="ECO:0000256" key="1">
    <source>
        <dbReference type="ARBA" id="ARBA00022679"/>
    </source>
</evidence>
<name>A0A844WE62_9RHOB</name>
<dbReference type="InterPro" id="IPR023606">
    <property type="entry name" value="CoA-Trfase_III_dom_1_sf"/>
</dbReference>
<dbReference type="Gene3D" id="3.40.50.10540">
    <property type="entry name" value="Crotonobetainyl-coa:carnitine coa-transferase, domain 1"/>
    <property type="match status" value="1"/>
</dbReference>
<dbReference type="InterPro" id="IPR050483">
    <property type="entry name" value="CoA-transferase_III_domain"/>
</dbReference>
<dbReference type="GO" id="GO:0008410">
    <property type="term" value="F:CoA-transferase activity"/>
    <property type="evidence" value="ECO:0007669"/>
    <property type="project" value="TreeGrafter"/>
</dbReference>
<dbReference type="PANTHER" id="PTHR48207:SF3">
    <property type="entry name" value="SUCCINATE--HYDROXYMETHYLGLUTARATE COA-TRANSFERASE"/>
    <property type="match status" value="1"/>
</dbReference>
<gene>
    <name evidence="2" type="ORF">GLS40_08955</name>
</gene>
<dbReference type="Proteomes" id="UP000443843">
    <property type="component" value="Unassembled WGS sequence"/>
</dbReference>
<dbReference type="RefSeq" id="WP_160382417.1">
    <property type="nucleotide sequence ID" value="NZ_WNXQ01000004.1"/>
</dbReference>
<protein>
    <submittedName>
        <fullName evidence="2">CoA transferase</fullName>
    </submittedName>
</protein>
<dbReference type="EMBL" id="WNXQ01000004">
    <property type="protein sequence ID" value="MWB78150.1"/>
    <property type="molecule type" value="Genomic_DNA"/>
</dbReference>
<accession>A0A844WE62</accession>
<dbReference type="AlphaFoldDB" id="A0A844WE62"/>